<feature type="transmembrane region" description="Helical" evidence="12">
    <location>
        <begin position="176"/>
        <end position="197"/>
    </location>
</feature>
<dbReference type="InterPro" id="IPR043130">
    <property type="entry name" value="CDP-OH_PTrfase_TM_dom"/>
</dbReference>
<evidence type="ECO:0000256" key="2">
    <source>
        <dbReference type="ARBA" id="ARBA00010441"/>
    </source>
</evidence>
<evidence type="ECO:0000256" key="4">
    <source>
        <dbReference type="ARBA" id="ARBA00022679"/>
    </source>
</evidence>
<gene>
    <name evidence="13" type="ORF">PDESU_06477</name>
</gene>
<accession>A0A6C2UCN8</accession>
<proteinExistence type="inferred from homology"/>
<evidence type="ECO:0000256" key="11">
    <source>
        <dbReference type="RuleBase" id="RU003750"/>
    </source>
</evidence>
<keyword evidence="14" id="KW-1185">Reference proteome</keyword>
<dbReference type="Proteomes" id="UP000366872">
    <property type="component" value="Unassembled WGS sequence"/>
</dbReference>
<name>A0A6C2UCN8_PONDE</name>
<evidence type="ECO:0000256" key="12">
    <source>
        <dbReference type="SAM" id="Phobius"/>
    </source>
</evidence>
<sequence length="265" mass="28875">MKPTKTLNWRDHLSFIPSSITLCNALCGLSAIIYMTGSRGGEGLVPLPAVWLILAAMFFDIFDGFAARKLNAVSRHGMELDSLSDLLSFGIAPAILIFRVAQGCCDGSVPGQWVAWAAAGFFMVCAMWRLALYNTVALSDTSSDGVFSGLPTPGATAILCSMALLSTRLNVEDRAVGFIIIAYGFILGLMMISGFKYNHFKKVVTTGPIPFRIAVFLLMLTAILMIDEFIFYLLFVVVHLYLLSGLMGETHFKKDLPLADTPPEL</sequence>
<keyword evidence="9" id="KW-0594">Phospholipid biosynthesis</keyword>
<dbReference type="GO" id="GO:0008654">
    <property type="term" value="P:phospholipid biosynthetic process"/>
    <property type="evidence" value="ECO:0007669"/>
    <property type="project" value="UniProtKB-KW"/>
</dbReference>
<keyword evidence="4 11" id="KW-0808">Transferase</keyword>
<evidence type="ECO:0000256" key="8">
    <source>
        <dbReference type="ARBA" id="ARBA00023136"/>
    </source>
</evidence>
<dbReference type="Pfam" id="PF01066">
    <property type="entry name" value="CDP-OH_P_transf"/>
    <property type="match status" value="1"/>
</dbReference>
<keyword evidence="5 12" id="KW-0812">Transmembrane</keyword>
<dbReference type="PANTHER" id="PTHR14269">
    <property type="entry name" value="CDP-DIACYLGLYCEROL--GLYCEROL-3-PHOSPHATE 3-PHOSPHATIDYLTRANSFERASE-RELATED"/>
    <property type="match status" value="1"/>
</dbReference>
<keyword evidence="7" id="KW-0443">Lipid metabolism</keyword>
<evidence type="ECO:0000313" key="14">
    <source>
        <dbReference type="Proteomes" id="UP000366872"/>
    </source>
</evidence>
<keyword evidence="3" id="KW-0444">Lipid biosynthesis</keyword>
<dbReference type="PANTHER" id="PTHR14269:SF61">
    <property type="entry name" value="CDP-DIACYLGLYCEROL--SERINE O-PHOSPHATIDYLTRANSFERASE"/>
    <property type="match status" value="1"/>
</dbReference>
<feature type="transmembrane region" description="Helical" evidence="12">
    <location>
        <begin position="113"/>
        <end position="133"/>
    </location>
</feature>
<keyword evidence="10" id="KW-1208">Phospholipid metabolism</keyword>
<reference evidence="13 14" key="1">
    <citation type="submission" date="2019-04" db="EMBL/GenBank/DDBJ databases">
        <authorList>
            <person name="Van Vliet M D."/>
        </authorList>
    </citation>
    <scope>NUCLEOTIDE SEQUENCE [LARGE SCALE GENOMIC DNA]</scope>
    <source>
        <strain evidence="13 14">F1</strain>
    </source>
</reference>
<evidence type="ECO:0000256" key="6">
    <source>
        <dbReference type="ARBA" id="ARBA00022989"/>
    </source>
</evidence>
<evidence type="ECO:0000313" key="13">
    <source>
        <dbReference type="EMBL" id="VGO17875.1"/>
    </source>
</evidence>
<dbReference type="GO" id="GO:0016020">
    <property type="term" value="C:membrane"/>
    <property type="evidence" value="ECO:0007669"/>
    <property type="project" value="UniProtKB-SubCell"/>
</dbReference>
<evidence type="ECO:0000256" key="10">
    <source>
        <dbReference type="ARBA" id="ARBA00023264"/>
    </source>
</evidence>
<evidence type="ECO:0000256" key="3">
    <source>
        <dbReference type="ARBA" id="ARBA00022516"/>
    </source>
</evidence>
<feature type="transmembrane region" description="Helical" evidence="12">
    <location>
        <begin position="12"/>
        <end position="37"/>
    </location>
</feature>
<evidence type="ECO:0000256" key="9">
    <source>
        <dbReference type="ARBA" id="ARBA00023209"/>
    </source>
</evidence>
<dbReference type="InterPro" id="IPR050324">
    <property type="entry name" value="CDP-alcohol_PTase-I"/>
</dbReference>
<dbReference type="EMBL" id="CAAHFG010000005">
    <property type="protein sequence ID" value="VGO17875.1"/>
    <property type="molecule type" value="Genomic_DNA"/>
</dbReference>
<dbReference type="InterPro" id="IPR000462">
    <property type="entry name" value="CDP-OH_P_trans"/>
</dbReference>
<keyword evidence="8 12" id="KW-0472">Membrane</keyword>
<dbReference type="PROSITE" id="PS00379">
    <property type="entry name" value="CDP_ALCOHOL_P_TRANSF"/>
    <property type="match status" value="1"/>
</dbReference>
<dbReference type="InterPro" id="IPR048254">
    <property type="entry name" value="CDP_ALCOHOL_P_TRANSF_CS"/>
</dbReference>
<keyword evidence="6 12" id="KW-1133">Transmembrane helix</keyword>
<dbReference type="AlphaFoldDB" id="A0A6C2UCN8"/>
<evidence type="ECO:0008006" key="15">
    <source>
        <dbReference type="Google" id="ProtNLM"/>
    </source>
</evidence>
<dbReference type="Gene3D" id="1.20.120.1760">
    <property type="match status" value="1"/>
</dbReference>
<evidence type="ECO:0000256" key="7">
    <source>
        <dbReference type="ARBA" id="ARBA00023098"/>
    </source>
</evidence>
<comment type="similarity">
    <text evidence="2 11">Belongs to the CDP-alcohol phosphatidyltransferase class-I family.</text>
</comment>
<dbReference type="RefSeq" id="WP_136083336.1">
    <property type="nucleotide sequence ID" value="NZ_CAAHFG010000005.1"/>
</dbReference>
<comment type="subcellular location">
    <subcellularLocation>
        <location evidence="1">Membrane</location>
        <topology evidence="1">Multi-pass membrane protein</topology>
    </subcellularLocation>
</comment>
<dbReference type="GO" id="GO:0016780">
    <property type="term" value="F:phosphotransferase activity, for other substituted phosphate groups"/>
    <property type="evidence" value="ECO:0007669"/>
    <property type="project" value="InterPro"/>
</dbReference>
<feature type="transmembrane region" description="Helical" evidence="12">
    <location>
        <begin position="145"/>
        <end position="164"/>
    </location>
</feature>
<protein>
    <recommendedName>
        <fullName evidence="15">CDP-diacylglycerol--serine O-phosphatidyltransferase</fullName>
    </recommendedName>
</protein>
<evidence type="ECO:0000256" key="5">
    <source>
        <dbReference type="ARBA" id="ARBA00022692"/>
    </source>
</evidence>
<feature type="transmembrane region" description="Helical" evidence="12">
    <location>
        <begin position="43"/>
        <end position="62"/>
    </location>
</feature>
<evidence type="ECO:0000256" key="1">
    <source>
        <dbReference type="ARBA" id="ARBA00004141"/>
    </source>
</evidence>
<feature type="transmembrane region" description="Helical" evidence="12">
    <location>
        <begin position="83"/>
        <end position="101"/>
    </location>
</feature>
<organism evidence="13 14">
    <name type="scientific">Pontiella desulfatans</name>
    <dbReference type="NCBI Taxonomy" id="2750659"/>
    <lineage>
        <taxon>Bacteria</taxon>
        <taxon>Pseudomonadati</taxon>
        <taxon>Kiritimatiellota</taxon>
        <taxon>Kiritimatiellia</taxon>
        <taxon>Kiritimatiellales</taxon>
        <taxon>Pontiellaceae</taxon>
        <taxon>Pontiella</taxon>
    </lineage>
</organism>